<accession>A0A2G8L6W0</accession>
<dbReference type="EMBL" id="MRZV01000192">
    <property type="protein sequence ID" value="PIK56007.1"/>
    <property type="molecule type" value="Genomic_DNA"/>
</dbReference>
<sequence>MHPSPGVLIYARRMKTTNEAYVENMTSADMLLVSMSNVDLDHVYELEREFLSGMDWNLFVHGEEFFHFIRQIETRIALSQGLGRGWFSYSDMEVLMAHPSWNESWGILFHQALKVLGLCLAVYTVCATSIIWASMLIHHPHLQSPSGCSFLPLTLNSHVKKSTLMHGNIEFINTLPSSSTVCHCPSKETNESFDVTETKIEETTVSKLTPV</sequence>
<keyword evidence="2" id="KW-1185">Reference proteome</keyword>
<evidence type="ECO:0000313" key="1">
    <source>
        <dbReference type="EMBL" id="PIK56007.1"/>
    </source>
</evidence>
<gene>
    <name evidence="1" type="ORF">BSL78_07100</name>
</gene>
<dbReference type="Proteomes" id="UP000230750">
    <property type="component" value="Unassembled WGS sequence"/>
</dbReference>
<name>A0A2G8L6W0_STIJA</name>
<reference evidence="1 2" key="1">
    <citation type="journal article" date="2017" name="PLoS Biol.">
        <title>The sea cucumber genome provides insights into morphological evolution and visceral regeneration.</title>
        <authorList>
            <person name="Zhang X."/>
            <person name="Sun L."/>
            <person name="Yuan J."/>
            <person name="Sun Y."/>
            <person name="Gao Y."/>
            <person name="Zhang L."/>
            <person name="Li S."/>
            <person name="Dai H."/>
            <person name="Hamel J.F."/>
            <person name="Liu C."/>
            <person name="Yu Y."/>
            <person name="Liu S."/>
            <person name="Lin W."/>
            <person name="Guo K."/>
            <person name="Jin S."/>
            <person name="Xu P."/>
            <person name="Storey K.B."/>
            <person name="Huan P."/>
            <person name="Zhang T."/>
            <person name="Zhou Y."/>
            <person name="Zhang J."/>
            <person name="Lin C."/>
            <person name="Li X."/>
            <person name="Xing L."/>
            <person name="Huo D."/>
            <person name="Sun M."/>
            <person name="Wang L."/>
            <person name="Mercier A."/>
            <person name="Li F."/>
            <person name="Yang H."/>
            <person name="Xiang J."/>
        </authorList>
    </citation>
    <scope>NUCLEOTIDE SEQUENCE [LARGE SCALE GENOMIC DNA]</scope>
    <source>
        <strain evidence="1">Shaxun</strain>
        <tissue evidence="1">Muscle</tissue>
    </source>
</reference>
<evidence type="ECO:0000313" key="2">
    <source>
        <dbReference type="Proteomes" id="UP000230750"/>
    </source>
</evidence>
<dbReference type="Gene3D" id="1.10.472.10">
    <property type="entry name" value="Cyclin-like"/>
    <property type="match status" value="1"/>
</dbReference>
<comment type="caution">
    <text evidence="1">The sequence shown here is derived from an EMBL/GenBank/DDBJ whole genome shotgun (WGS) entry which is preliminary data.</text>
</comment>
<proteinExistence type="predicted"/>
<dbReference type="AlphaFoldDB" id="A0A2G8L6W0"/>
<dbReference type="OrthoDB" id="244495at2759"/>
<dbReference type="STRING" id="307972.A0A2G8L6W0"/>
<protein>
    <submittedName>
        <fullName evidence="1">Uncharacterized protein</fullName>
    </submittedName>
</protein>
<organism evidence="1 2">
    <name type="scientific">Stichopus japonicus</name>
    <name type="common">Sea cucumber</name>
    <dbReference type="NCBI Taxonomy" id="307972"/>
    <lineage>
        <taxon>Eukaryota</taxon>
        <taxon>Metazoa</taxon>
        <taxon>Echinodermata</taxon>
        <taxon>Eleutherozoa</taxon>
        <taxon>Echinozoa</taxon>
        <taxon>Holothuroidea</taxon>
        <taxon>Aspidochirotacea</taxon>
        <taxon>Aspidochirotida</taxon>
        <taxon>Stichopodidae</taxon>
        <taxon>Apostichopus</taxon>
    </lineage>
</organism>